<accession>A0A2G1WG92</accession>
<dbReference type="AlphaFoldDB" id="A0A2G1WG92"/>
<gene>
    <name evidence="1" type="ORF">DJ69_14055</name>
</gene>
<organism evidence="1 2">
    <name type="scientific">Halorubrum persicum</name>
    <dbReference type="NCBI Taxonomy" id="1383844"/>
    <lineage>
        <taxon>Archaea</taxon>
        <taxon>Methanobacteriati</taxon>
        <taxon>Methanobacteriota</taxon>
        <taxon>Stenosarchaea group</taxon>
        <taxon>Halobacteria</taxon>
        <taxon>Halobacteriales</taxon>
        <taxon>Haloferacaceae</taxon>
        <taxon>Halorubrum</taxon>
    </lineage>
</organism>
<proteinExistence type="predicted"/>
<name>A0A2G1WG92_9EURY</name>
<evidence type="ECO:0000313" key="1">
    <source>
        <dbReference type="EMBL" id="PHQ37993.1"/>
    </source>
</evidence>
<dbReference type="Proteomes" id="UP000222824">
    <property type="component" value="Unassembled WGS sequence"/>
</dbReference>
<evidence type="ECO:0000313" key="2">
    <source>
        <dbReference type="Proteomes" id="UP000222824"/>
    </source>
</evidence>
<comment type="caution">
    <text evidence="1">The sequence shown here is derived from an EMBL/GenBank/DDBJ whole genome shotgun (WGS) entry which is preliminary data.</text>
</comment>
<protein>
    <submittedName>
        <fullName evidence="1">Uncharacterized protein</fullName>
    </submittedName>
</protein>
<dbReference type="EMBL" id="NHOA01000131">
    <property type="protein sequence ID" value="PHQ37993.1"/>
    <property type="molecule type" value="Genomic_DNA"/>
</dbReference>
<sequence length="201" mass="22825">MVGEIQQRDLNEETDVFQISTTSLRKPFVDDGTSTYYQSSFQWLIDQYREIILDNLNFEQKVTKAVQSLPDQLAELSDSNDVAILVVDELEALDALEDDERVTRKSRQDIDSYLELNGIPIITDMTTAYSAVAIFDSSFEYIETNEEYPISVSVTPGEEVFTQDDVPSDADVRDYVQVDFSYSAKIRSENQNGVVFRPSQG</sequence>
<reference evidence="1 2" key="1">
    <citation type="journal article" date="2014" name="Front. Microbiol.">
        <title>Population and genomic analysis of the genus Halorubrum.</title>
        <authorList>
            <person name="Fullmer M.S."/>
            <person name="Soucy S.M."/>
            <person name="Swithers K.S."/>
            <person name="Makkay A.M."/>
            <person name="Wheeler R."/>
            <person name="Ventosa A."/>
            <person name="Gogarten J.P."/>
            <person name="Papke R.T."/>
        </authorList>
    </citation>
    <scope>NUCLEOTIDE SEQUENCE [LARGE SCALE GENOMIC DNA]</scope>
    <source>
        <strain evidence="1 2">C49</strain>
    </source>
</reference>
<keyword evidence="2" id="KW-1185">Reference proteome</keyword>